<evidence type="ECO:0000313" key="2">
    <source>
        <dbReference type="EMBL" id="THU99598.1"/>
    </source>
</evidence>
<accession>A0A4S8MC55</accession>
<dbReference type="AlphaFoldDB" id="A0A4S8MC55"/>
<dbReference type="Proteomes" id="UP000297245">
    <property type="component" value="Unassembled WGS sequence"/>
</dbReference>
<keyword evidence="3" id="KW-1185">Reference proteome</keyword>
<evidence type="ECO:0000313" key="3">
    <source>
        <dbReference type="Proteomes" id="UP000297245"/>
    </source>
</evidence>
<sequence length="238" mass="26638">MPYYQVEPWANPPVTRLGSATGLTSYHSTSSHPSGELCPTTFPSPYPLRMMQLEQQLPSQIPTRFGLDISSNIPARSQLPPPVPPPVPMPLPSQVETEVEVVSYLKPGNIYLDLSESPRVIRTAAQTGLGHPLARYLRVPATNPPLPSLTIEHPKIPWSMTAHRSCLNPHCVTVGDVLLRILETMQTPLIDESNRDERLKRSRREPKSRSRLVLLRGKQMFVGLRKDSNGDVWIMESI</sequence>
<evidence type="ECO:0000259" key="1">
    <source>
        <dbReference type="Pfam" id="PF20415"/>
    </source>
</evidence>
<gene>
    <name evidence="2" type="ORF">K435DRAFT_964402</name>
</gene>
<dbReference type="EMBL" id="ML179117">
    <property type="protein sequence ID" value="THU99598.1"/>
    <property type="molecule type" value="Genomic_DNA"/>
</dbReference>
<dbReference type="OrthoDB" id="3265169at2759"/>
<protein>
    <recommendedName>
        <fullName evidence="1">DUF6699 domain-containing protein</fullName>
    </recommendedName>
</protein>
<dbReference type="Pfam" id="PF20415">
    <property type="entry name" value="DUF6699"/>
    <property type="match status" value="1"/>
</dbReference>
<dbReference type="InterPro" id="IPR046522">
    <property type="entry name" value="DUF6699"/>
</dbReference>
<proteinExistence type="predicted"/>
<name>A0A4S8MC55_DENBC</name>
<organism evidence="2 3">
    <name type="scientific">Dendrothele bispora (strain CBS 962.96)</name>
    <dbReference type="NCBI Taxonomy" id="1314807"/>
    <lineage>
        <taxon>Eukaryota</taxon>
        <taxon>Fungi</taxon>
        <taxon>Dikarya</taxon>
        <taxon>Basidiomycota</taxon>
        <taxon>Agaricomycotina</taxon>
        <taxon>Agaricomycetes</taxon>
        <taxon>Agaricomycetidae</taxon>
        <taxon>Agaricales</taxon>
        <taxon>Agaricales incertae sedis</taxon>
        <taxon>Dendrothele</taxon>
    </lineage>
</organism>
<feature type="domain" description="DUF6699" evidence="1">
    <location>
        <begin position="110"/>
        <end position="228"/>
    </location>
</feature>
<reference evidence="2 3" key="1">
    <citation type="journal article" date="2019" name="Nat. Ecol. Evol.">
        <title>Megaphylogeny resolves global patterns of mushroom evolution.</title>
        <authorList>
            <person name="Varga T."/>
            <person name="Krizsan K."/>
            <person name="Foldi C."/>
            <person name="Dima B."/>
            <person name="Sanchez-Garcia M."/>
            <person name="Sanchez-Ramirez S."/>
            <person name="Szollosi G.J."/>
            <person name="Szarkandi J.G."/>
            <person name="Papp V."/>
            <person name="Albert L."/>
            <person name="Andreopoulos W."/>
            <person name="Angelini C."/>
            <person name="Antonin V."/>
            <person name="Barry K.W."/>
            <person name="Bougher N.L."/>
            <person name="Buchanan P."/>
            <person name="Buyck B."/>
            <person name="Bense V."/>
            <person name="Catcheside P."/>
            <person name="Chovatia M."/>
            <person name="Cooper J."/>
            <person name="Damon W."/>
            <person name="Desjardin D."/>
            <person name="Finy P."/>
            <person name="Geml J."/>
            <person name="Haridas S."/>
            <person name="Hughes K."/>
            <person name="Justo A."/>
            <person name="Karasinski D."/>
            <person name="Kautmanova I."/>
            <person name="Kiss B."/>
            <person name="Kocsube S."/>
            <person name="Kotiranta H."/>
            <person name="LaButti K.M."/>
            <person name="Lechner B.E."/>
            <person name="Liimatainen K."/>
            <person name="Lipzen A."/>
            <person name="Lukacs Z."/>
            <person name="Mihaltcheva S."/>
            <person name="Morgado L.N."/>
            <person name="Niskanen T."/>
            <person name="Noordeloos M.E."/>
            <person name="Ohm R.A."/>
            <person name="Ortiz-Santana B."/>
            <person name="Ovrebo C."/>
            <person name="Racz N."/>
            <person name="Riley R."/>
            <person name="Savchenko A."/>
            <person name="Shiryaev A."/>
            <person name="Soop K."/>
            <person name="Spirin V."/>
            <person name="Szebenyi C."/>
            <person name="Tomsovsky M."/>
            <person name="Tulloss R.E."/>
            <person name="Uehling J."/>
            <person name="Grigoriev I.V."/>
            <person name="Vagvolgyi C."/>
            <person name="Papp T."/>
            <person name="Martin F.M."/>
            <person name="Miettinen O."/>
            <person name="Hibbett D.S."/>
            <person name="Nagy L.G."/>
        </authorList>
    </citation>
    <scope>NUCLEOTIDE SEQUENCE [LARGE SCALE GENOMIC DNA]</scope>
    <source>
        <strain evidence="2 3">CBS 962.96</strain>
    </source>
</reference>